<feature type="compositionally biased region" description="Acidic residues" evidence="1">
    <location>
        <begin position="289"/>
        <end position="307"/>
    </location>
</feature>
<organism evidence="2 3">
    <name type="scientific">Galerina marginata (strain CBS 339.88)</name>
    <dbReference type="NCBI Taxonomy" id="685588"/>
    <lineage>
        <taxon>Eukaryota</taxon>
        <taxon>Fungi</taxon>
        <taxon>Dikarya</taxon>
        <taxon>Basidiomycota</taxon>
        <taxon>Agaricomycotina</taxon>
        <taxon>Agaricomycetes</taxon>
        <taxon>Agaricomycetidae</taxon>
        <taxon>Agaricales</taxon>
        <taxon>Agaricineae</taxon>
        <taxon>Strophariaceae</taxon>
        <taxon>Galerina</taxon>
    </lineage>
</organism>
<dbReference type="Gene3D" id="6.10.140.1020">
    <property type="match status" value="1"/>
</dbReference>
<sequence>MQDYYDQTPEPPRPTEHYILNDPAPLVTLEPFQPTPGPSKRLTETTPYTAAETTPENSKPRQTAQKNVVPNPKRPTLAGVRLQQKKLSKPFRSPIIHPPVRLAPKPPTNSSEPLVSSANSAYLKETAAAKPTNAAASSSSQTSDTKIKHRTARAASQFKSPLSSSSTMSDEAALVRLTPTIQSLERKLQLLRRALKVREDVQEEVLEGLVDKWSEAGREAAWEVWDRVKDNAHPEEGASNDKKGKKRAVEESWGWDESGDQKRPKANEEQERNWGWDVVPVSDRGGEDVQAEGDGETAENEQEETNDDAPQPSLGTMLIQLGIAPETLGWNEEEGTFVEK</sequence>
<feature type="compositionally biased region" description="Low complexity" evidence="1">
    <location>
        <begin position="128"/>
        <end position="140"/>
    </location>
</feature>
<dbReference type="Proteomes" id="UP000027222">
    <property type="component" value="Unassembled WGS sequence"/>
</dbReference>
<dbReference type="OrthoDB" id="27934at2759"/>
<feature type="region of interest" description="Disordered" evidence="1">
    <location>
        <begin position="231"/>
        <end position="314"/>
    </location>
</feature>
<accession>A0A067TJQ3</accession>
<feature type="compositionally biased region" description="Polar residues" evidence="1">
    <location>
        <begin position="108"/>
        <end position="120"/>
    </location>
</feature>
<gene>
    <name evidence="2" type="ORF">GALMADRAFT_638103</name>
</gene>
<reference evidence="3" key="1">
    <citation type="journal article" date="2014" name="Proc. Natl. Acad. Sci. U.S.A.">
        <title>Extensive sampling of basidiomycete genomes demonstrates inadequacy of the white-rot/brown-rot paradigm for wood decay fungi.</title>
        <authorList>
            <person name="Riley R."/>
            <person name="Salamov A.A."/>
            <person name="Brown D.W."/>
            <person name="Nagy L.G."/>
            <person name="Floudas D."/>
            <person name="Held B.W."/>
            <person name="Levasseur A."/>
            <person name="Lombard V."/>
            <person name="Morin E."/>
            <person name="Otillar R."/>
            <person name="Lindquist E.A."/>
            <person name="Sun H."/>
            <person name="LaButti K.M."/>
            <person name="Schmutz J."/>
            <person name="Jabbour D."/>
            <person name="Luo H."/>
            <person name="Baker S.E."/>
            <person name="Pisabarro A.G."/>
            <person name="Walton J.D."/>
            <person name="Blanchette R.A."/>
            <person name="Henrissat B."/>
            <person name="Martin F."/>
            <person name="Cullen D."/>
            <person name="Hibbett D.S."/>
            <person name="Grigoriev I.V."/>
        </authorList>
    </citation>
    <scope>NUCLEOTIDE SEQUENCE [LARGE SCALE GENOMIC DNA]</scope>
    <source>
        <strain evidence="3">CBS 339.88</strain>
    </source>
</reference>
<feature type="compositionally biased region" description="Basic and acidic residues" evidence="1">
    <location>
        <begin position="231"/>
        <end position="250"/>
    </location>
</feature>
<evidence type="ECO:0008006" key="4">
    <source>
        <dbReference type="Google" id="ProtNLM"/>
    </source>
</evidence>
<dbReference type="STRING" id="685588.A0A067TJQ3"/>
<evidence type="ECO:0000313" key="3">
    <source>
        <dbReference type="Proteomes" id="UP000027222"/>
    </source>
</evidence>
<dbReference type="HOGENOM" id="CLU_082181_0_0_1"/>
<feature type="compositionally biased region" description="Basic and acidic residues" evidence="1">
    <location>
        <begin position="259"/>
        <end position="274"/>
    </location>
</feature>
<keyword evidence="3" id="KW-1185">Reference proteome</keyword>
<dbReference type="AlphaFoldDB" id="A0A067TJQ3"/>
<feature type="compositionally biased region" description="Low complexity" evidence="1">
    <location>
        <begin position="44"/>
        <end position="56"/>
    </location>
</feature>
<protein>
    <recommendedName>
        <fullName evidence="4">Swi5-dependent recombination DNA repair protein 1 homolog</fullName>
    </recommendedName>
</protein>
<evidence type="ECO:0000256" key="1">
    <source>
        <dbReference type="SAM" id="MobiDB-lite"/>
    </source>
</evidence>
<evidence type="ECO:0000313" key="2">
    <source>
        <dbReference type="EMBL" id="KDR83381.1"/>
    </source>
</evidence>
<feature type="region of interest" description="Disordered" evidence="1">
    <location>
        <begin position="1"/>
        <end position="170"/>
    </location>
</feature>
<name>A0A067TJQ3_GALM3</name>
<dbReference type="EMBL" id="KL142368">
    <property type="protein sequence ID" value="KDR83381.1"/>
    <property type="molecule type" value="Genomic_DNA"/>
</dbReference>
<proteinExistence type="predicted"/>
<feature type="compositionally biased region" description="Polar residues" evidence="1">
    <location>
        <begin position="157"/>
        <end position="169"/>
    </location>
</feature>